<dbReference type="GO" id="GO:0006515">
    <property type="term" value="P:protein quality control for misfolded or incompletely synthesized proteins"/>
    <property type="evidence" value="ECO:0007669"/>
    <property type="project" value="UniProtKB-UniRule"/>
</dbReference>
<feature type="active site" description="Proton acceptor" evidence="7">
    <location>
        <position position="20"/>
    </location>
</feature>
<keyword evidence="4 7" id="KW-0694">RNA-binding</keyword>
<evidence type="ECO:0000313" key="10">
    <source>
        <dbReference type="EMBL" id="TFE68507.1"/>
    </source>
</evidence>
<dbReference type="EMBL" id="LXQC01000140">
    <property type="protein sequence ID" value="TFE68507.1"/>
    <property type="molecule type" value="Genomic_DNA"/>
</dbReference>
<dbReference type="PANTHER" id="PTHR17224:SF1">
    <property type="entry name" value="PEPTIDYL-TRNA HYDROLASE"/>
    <property type="match status" value="1"/>
</dbReference>
<comment type="caution">
    <text evidence="10">The sequence shown here is derived from an EMBL/GenBank/DDBJ whole genome shotgun (WGS) entry which is preliminary data.</text>
</comment>
<dbReference type="PROSITE" id="PS01195">
    <property type="entry name" value="PEPT_TRNA_HYDROL_1"/>
    <property type="match status" value="1"/>
</dbReference>
<dbReference type="Pfam" id="PF01195">
    <property type="entry name" value="Pept_tRNA_hydro"/>
    <property type="match status" value="1"/>
</dbReference>
<organism evidence="10 11">
    <name type="scientific">Methylacidiphilum caldifontis</name>
    <dbReference type="NCBI Taxonomy" id="2795386"/>
    <lineage>
        <taxon>Bacteria</taxon>
        <taxon>Pseudomonadati</taxon>
        <taxon>Verrucomicrobiota</taxon>
        <taxon>Methylacidiphilae</taxon>
        <taxon>Methylacidiphilales</taxon>
        <taxon>Methylacidiphilaceae</taxon>
        <taxon>Methylacidiphilum (ex Ratnadevi et al. 2023)</taxon>
    </lineage>
</organism>
<evidence type="ECO:0000256" key="4">
    <source>
        <dbReference type="ARBA" id="ARBA00022884"/>
    </source>
</evidence>
<dbReference type="GO" id="GO:0005737">
    <property type="term" value="C:cytoplasm"/>
    <property type="evidence" value="ECO:0007669"/>
    <property type="project" value="UniProtKB-SubCell"/>
</dbReference>
<dbReference type="Proteomes" id="UP000297713">
    <property type="component" value="Unassembled WGS sequence"/>
</dbReference>
<dbReference type="SUPFAM" id="SSF53178">
    <property type="entry name" value="Peptidyl-tRNA hydrolase-like"/>
    <property type="match status" value="1"/>
</dbReference>
<dbReference type="GO" id="GO:0000049">
    <property type="term" value="F:tRNA binding"/>
    <property type="evidence" value="ECO:0007669"/>
    <property type="project" value="UniProtKB-UniRule"/>
</dbReference>
<dbReference type="Gene3D" id="3.40.50.1470">
    <property type="entry name" value="Peptidyl-tRNA hydrolase"/>
    <property type="match status" value="1"/>
</dbReference>
<reference evidence="10 11" key="1">
    <citation type="submission" date="2016-05" db="EMBL/GenBank/DDBJ databases">
        <title>Diversity and Homogeneity among Thermoacidophilic Verrucomicrobia Methanotrophs Linked with Geographical Origin.</title>
        <authorList>
            <person name="Erikstad H.-A."/>
            <person name="Smestad N.B."/>
            <person name="Ceballos R.M."/>
            <person name="Birkeland N.-K."/>
        </authorList>
    </citation>
    <scope>NUCLEOTIDE SEQUENCE [LARGE SCALE GENOMIC DNA]</scope>
    <source>
        <strain evidence="10 11">Phi</strain>
    </source>
</reference>
<evidence type="ECO:0000256" key="5">
    <source>
        <dbReference type="ARBA" id="ARBA00038063"/>
    </source>
</evidence>
<keyword evidence="7" id="KW-0963">Cytoplasm</keyword>
<evidence type="ECO:0000256" key="6">
    <source>
        <dbReference type="ARBA" id="ARBA00050038"/>
    </source>
</evidence>
<dbReference type="PANTHER" id="PTHR17224">
    <property type="entry name" value="PEPTIDYL-TRNA HYDROLASE"/>
    <property type="match status" value="1"/>
</dbReference>
<dbReference type="InterPro" id="IPR018171">
    <property type="entry name" value="Pept_tRNA_hydro_CS"/>
</dbReference>
<dbReference type="GO" id="GO:0072344">
    <property type="term" value="P:rescue of stalled ribosome"/>
    <property type="evidence" value="ECO:0007669"/>
    <property type="project" value="UniProtKB-UniRule"/>
</dbReference>
<dbReference type="RefSeq" id="WP_134440159.1">
    <property type="nucleotide sequence ID" value="NZ_CP065957.1"/>
</dbReference>
<dbReference type="FunFam" id="3.40.50.1470:FF:000001">
    <property type="entry name" value="Peptidyl-tRNA hydrolase"/>
    <property type="match status" value="1"/>
</dbReference>
<evidence type="ECO:0000256" key="1">
    <source>
        <dbReference type="ARBA" id="ARBA00013260"/>
    </source>
</evidence>
<evidence type="ECO:0000256" key="7">
    <source>
        <dbReference type="HAMAP-Rule" id="MF_00083"/>
    </source>
</evidence>
<dbReference type="CDD" id="cd00462">
    <property type="entry name" value="PTH"/>
    <property type="match status" value="1"/>
</dbReference>
<dbReference type="OrthoDB" id="9800507at2"/>
<evidence type="ECO:0000256" key="9">
    <source>
        <dbReference type="RuleBase" id="RU004320"/>
    </source>
</evidence>
<keyword evidence="3 7" id="KW-0378">Hydrolase</keyword>
<keyword evidence="11" id="KW-1185">Reference proteome</keyword>
<comment type="caution">
    <text evidence="7">Lacks conserved residue(s) required for the propagation of feature annotation.</text>
</comment>
<evidence type="ECO:0000313" key="11">
    <source>
        <dbReference type="Proteomes" id="UP000297713"/>
    </source>
</evidence>
<comment type="function">
    <text evidence="7">Hydrolyzes ribosome-free peptidyl-tRNAs (with 1 or more amino acids incorporated), which drop off the ribosome during protein synthesis, or as a result of ribosome stalling.</text>
</comment>
<dbReference type="HAMAP" id="MF_00083">
    <property type="entry name" value="Pept_tRNA_hydro_bact"/>
    <property type="match status" value="1"/>
</dbReference>
<comment type="similarity">
    <text evidence="5 7 9">Belongs to the PTH family.</text>
</comment>
<comment type="function">
    <text evidence="7">Catalyzes the release of premature peptidyl moieties from peptidyl-tRNA molecules trapped in stalled 50S ribosomal subunits, and thus maintains levels of free tRNAs and 50S ribosomes.</text>
</comment>
<comment type="catalytic activity">
    <reaction evidence="7 8">
        <text>an N-acyl-L-alpha-aminoacyl-tRNA + H2O = an N-acyl-L-amino acid + a tRNA + H(+)</text>
        <dbReference type="Rhea" id="RHEA:54448"/>
        <dbReference type="Rhea" id="RHEA-COMP:10123"/>
        <dbReference type="Rhea" id="RHEA-COMP:13883"/>
        <dbReference type="ChEBI" id="CHEBI:15377"/>
        <dbReference type="ChEBI" id="CHEBI:15378"/>
        <dbReference type="ChEBI" id="CHEBI:59874"/>
        <dbReference type="ChEBI" id="CHEBI:78442"/>
        <dbReference type="ChEBI" id="CHEBI:138191"/>
        <dbReference type="EC" id="3.1.1.29"/>
    </reaction>
</comment>
<sequence length="184" mass="20800">MFHIVVGLGNPGKEYENTRHNIGWKVVEELAKKQNLSFKRDKESQSKIASKEKVIFVLPLTYMNLSGQAVSYLLKKLNCRAQDILVILDDIFLPLGKLRFRMKGSSGGHKGLQSLIEELHTVEIPRLRLGIGPLPEGEELADYVLKPFSETEKSKVEEMTTKAIQFYESLQKDGIEIALNKITS</sequence>
<feature type="binding site" evidence="7">
    <location>
        <position position="64"/>
    </location>
    <ligand>
        <name>tRNA</name>
        <dbReference type="ChEBI" id="CHEBI:17843"/>
    </ligand>
</feature>
<feature type="site" description="Discriminates between blocked and unblocked aminoacyl-tRNA" evidence="7">
    <location>
        <position position="10"/>
    </location>
</feature>
<evidence type="ECO:0000256" key="8">
    <source>
        <dbReference type="RuleBase" id="RU000673"/>
    </source>
</evidence>
<evidence type="ECO:0000256" key="3">
    <source>
        <dbReference type="ARBA" id="ARBA00022801"/>
    </source>
</evidence>
<comment type="subunit">
    <text evidence="7">Monomer.</text>
</comment>
<keyword evidence="2 7" id="KW-0820">tRNA-binding</keyword>
<comment type="subcellular location">
    <subcellularLocation>
        <location evidence="7">Cytoplasm</location>
    </subcellularLocation>
</comment>
<dbReference type="InterPro" id="IPR036416">
    <property type="entry name" value="Pept_tRNA_hydro_sf"/>
</dbReference>
<feature type="binding site" evidence="7">
    <location>
        <position position="62"/>
    </location>
    <ligand>
        <name>tRNA</name>
        <dbReference type="ChEBI" id="CHEBI:17843"/>
    </ligand>
</feature>
<feature type="site" description="Stabilizes the basic form of H active site to accept a proton" evidence="7">
    <location>
        <position position="89"/>
    </location>
</feature>
<dbReference type="AlphaFoldDB" id="A0A4Y8PC85"/>
<protein>
    <recommendedName>
        <fullName evidence="6 7">Peptidyl-tRNA hydrolase</fullName>
        <shortName evidence="7">Pth</shortName>
        <ecNumber evidence="1 7">3.1.1.29</ecNumber>
    </recommendedName>
</protein>
<feature type="binding site" evidence="7">
    <location>
        <position position="15"/>
    </location>
    <ligand>
        <name>tRNA</name>
        <dbReference type="ChEBI" id="CHEBI:17843"/>
    </ligand>
</feature>
<dbReference type="InterPro" id="IPR001328">
    <property type="entry name" value="Pept_tRNA_hydro"/>
</dbReference>
<gene>
    <name evidence="7" type="primary">pth</name>
    <name evidence="10" type="ORF">A7Q10_08435</name>
</gene>
<accession>A0A4Y8PC85</accession>
<dbReference type="GO" id="GO:0004045">
    <property type="term" value="F:peptidyl-tRNA hydrolase activity"/>
    <property type="evidence" value="ECO:0007669"/>
    <property type="project" value="UniProtKB-UniRule"/>
</dbReference>
<proteinExistence type="inferred from homology"/>
<dbReference type="EC" id="3.1.1.29" evidence="1 7"/>
<dbReference type="NCBIfam" id="TIGR00447">
    <property type="entry name" value="pth"/>
    <property type="match status" value="1"/>
</dbReference>
<name>A0A4Y8PC85_9BACT</name>
<evidence type="ECO:0000256" key="2">
    <source>
        <dbReference type="ARBA" id="ARBA00022555"/>
    </source>
</evidence>